<comment type="caution">
    <text evidence="2">The sequence shown here is derived from an EMBL/GenBank/DDBJ whole genome shotgun (WGS) entry which is preliminary data.</text>
</comment>
<dbReference type="RefSeq" id="WP_219791074.1">
    <property type="nucleotide sequence ID" value="NZ_JAHYCA010000002.1"/>
</dbReference>
<keyword evidence="3" id="KW-1185">Reference proteome</keyword>
<evidence type="ECO:0000259" key="1">
    <source>
        <dbReference type="Pfam" id="PF05368"/>
    </source>
</evidence>
<dbReference type="EMBL" id="JAHYCA010000002">
    <property type="protein sequence ID" value="MBW6390715.1"/>
    <property type="molecule type" value="Genomic_DNA"/>
</dbReference>
<dbReference type="Pfam" id="PF05368">
    <property type="entry name" value="NmrA"/>
    <property type="match status" value="1"/>
</dbReference>
<dbReference type="InterPro" id="IPR036291">
    <property type="entry name" value="NAD(P)-bd_dom_sf"/>
</dbReference>
<dbReference type="Gene3D" id="3.40.50.720">
    <property type="entry name" value="NAD(P)-binding Rossmann-like Domain"/>
    <property type="match status" value="1"/>
</dbReference>
<dbReference type="InterPro" id="IPR051604">
    <property type="entry name" value="Ergot_Alk_Oxidoreductase"/>
</dbReference>
<dbReference type="PANTHER" id="PTHR43162">
    <property type="match status" value="1"/>
</dbReference>
<feature type="domain" description="NmrA-like" evidence="1">
    <location>
        <begin position="3"/>
        <end position="247"/>
    </location>
</feature>
<gene>
    <name evidence="2" type="ORF">KPL81_06015</name>
</gene>
<evidence type="ECO:0000313" key="3">
    <source>
        <dbReference type="Proteomes" id="UP000769617"/>
    </source>
</evidence>
<organism evidence="2 3">
    <name type="scientific">Billgrantia antri</name>
    <dbReference type="NCBI Taxonomy" id="2846777"/>
    <lineage>
        <taxon>Bacteria</taxon>
        <taxon>Pseudomonadati</taxon>
        <taxon>Pseudomonadota</taxon>
        <taxon>Gammaproteobacteria</taxon>
        <taxon>Oceanospirillales</taxon>
        <taxon>Halomonadaceae</taxon>
        <taxon>Billgrantia</taxon>
    </lineage>
</organism>
<dbReference type="Gene3D" id="3.90.25.10">
    <property type="entry name" value="UDP-galactose 4-epimerase, domain 1"/>
    <property type="match status" value="1"/>
</dbReference>
<proteinExistence type="predicted"/>
<evidence type="ECO:0000313" key="2">
    <source>
        <dbReference type="EMBL" id="MBW6390715.1"/>
    </source>
</evidence>
<dbReference type="SUPFAM" id="SSF51735">
    <property type="entry name" value="NAD(P)-binding Rossmann-fold domains"/>
    <property type="match status" value="1"/>
</dbReference>
<dbReference type="PANTHER" id="PTHR43162:SF1">
    <property type="entry name" value="PRESTALK A DIFFERENTIATION PROTEIN A"/>
    <property type="match status" value="1"/>
</dbReference>
<dbReference type="InterPro" id="IPR008030">
    <property type="entry name" value="NmrA-like"/>
</dbReference>
<protein>
    <submittedName>
        <fullName evidence="2">NmrA family NAD(P)-binding protein</fullName>
    </submittedName>
</protein>
<name>A0ABS6ZKX4_9GAMM</name>
<dbReference type="Proteomes" id="UP000769617">
    <property type="component" value="Unassembled WGS sequence"/>
</dbReference>
<reference evidence="2 3" key="1">
    <citation type="submission" date="2021-07" db="EMBL/GenBank/DDBJ databases">
        <authorList>
            <person name="So Y."/>
        </authorList>
    </citation>
    <scope>NUCLEOTIDE SEQUENCE [LARGE SCALE GENOMIC DNA]</scope>
    <source>
        <strain evidence="2 3">Y3S6</strain>
    </source>
</reference>
<accession>A0ABS6ZKX4</accession>
<sequence length="287" mass="30693">MHIVLGGTGRVGSATARALLKRGEPVTAITRDAAHGADLKEAGARIAVVDIRDVTGLRDVFRTGTHAFLLNPSAAPSGDTDTEERANVAAIVEALNGSGLQKVVAASTYGARSGERCGDLTVLHEFEEKLRSQPVPAAINRGAYYMSNWLGMLDSVREHGTLPSFFPSDFALPMVAPQDLGEAAASRLLEPANETALRYVEGPDRYTPRDVADAFSEAFGMTVKVETIPREAWEKTFLQLGFSIAATESYVCMTGTVIDDEAALPEQPERGPTTLRDFIRGIVETGG</sequence>